<reference evidence="5 6" key="1">
    <citation type="submission" date="2019-10" db="EMBL/GenBank/DDBJ databases">
        <title>Comparative genomics of sulfur disproportionating microorganisms.</title>
        <authorList>
            <person name="Ward L.M."/>
            <person name="Bertran E."/>
            <person name="Johnston D."/>
        </authorList>
    </citation>
    <scope>NUCLEOTIDE SEQUENCE [LARGE SCALE GENOMIC DNA]</scope>
    <source>
        <strain evidence="5 6">DSM 14055</strain>
    </source>
</reference>
<evidence type="ECO:0000256" key="2">
    <source>
        <dbReference type="ARBA" id="ARBA00022679"/>
    </source>
</evidence>
<dbReference type="Gene3D" id="3.30.750.70">
    <property type="entry name" value="4-hydroxybutyrate coenzyme like domains"/>
    <property type="match status" value="1"/>
</dbReference>
<keyword evidence="2 5" id="KW-0808">Transferase</keyword>
<sequence>MQNWQKIYHDRLRTPEEAVKAIKSGDRVVIAHACGEAQVLSKAMVARANELQNVEIVHMVAMGKAEYCLPEMAGHFRHNSLFVGATTRQAVNEGRADYTPCFFSEIPRLFKKGYLPVDVAIVQVSPPDRFGFCSLGISVDYTKPAAECAGVVIAQVNKNMPRTMGDSFMHVSQFDSIVEYDEPLIELPKAKITEVEARIGEYVVQLVEDEATLQLGIGAIPDAVMLFLKGKKDLGIHTEMFSDGVVELYEDGVITCQAKTIHRGKMVATFLMGTKKLYDFVNDNPIVEMFPVDYVNDPYIISQNKKMTAINSALQVDLLGQVCADTLGTKQYSGVGGQVDFVRGAARSDGGKSIIALPSTAGKGKFSRIVAELDKGAAVTTSRNEVHYVVTEYGIADLRGKTLRQRAKELISIAHPDFREKLLFEAKSRNLV</sequence>
<dbReference type="Proteomes" id="UP000441717">
    <property type="component" value="Unassembled WGS sequence"/>
</dbReference>
<dbReference type="Pfam" id="PF02550">
    <property type="entry name" value="AcetylCoA_hydro"/>
    <property type="match status" value="1"/>
</dbReference>
<feature type="domain" description="Acetyl-CoA hydrolase/transferase C-terminal" evidence="4">
    <location>
        <begin position="273"/>
        <end position="425"/>
    </location>
</feature>
<evidence type="ECO:0000256" key="1">
    <source>
        <dbReference type="ARBA" id="ARBA00009632"/>
    </source>
</evidence>
<comment type="similarity">
    <text evidence="1">Belongs to the acetyl-CoA hydrolase/transferase family.</text>
</comment>
<protein>
    <submittedName>
        <fullName evidence="5">4-hydroxybutyrate CoA-transferase</fullName>
    </submittedName>
</protein>
<dbReference type="AlphaFoldDB" id="A0A6N7IVF7"/>
<dbReference type="RefSeq" id="WP_152947902.1">
    <property type="nucleotide sequence ID" value="NZ_WHYR01000049.1"/>
</dbReference>
<dbReference type="InterPro" id="IPR038460">
    <property type="entry name" value="AcetylCoA_hyd_C_sf"/>
</dbReference>
<proteinExistence type="inferred from homology"/>
<gene>
    <name evidence="5" type="ORF">GFC01_14400</name>
</gene>
<dbReference type="GO" id="GO:0008775">
    <property type="term" value="F:acetate CoA-transferase activity"/>
    <property type="evidence" value="ECO:0007669"/>
    <property type="project" value="InterPro"/>
</dbReference>
<evidence type="ECO:0000313" key="5">
    <source>
        <dbReference type="EMBL" id="MQL53427.1"/>
    </source>
</evidence>
<dbReference type="GO" id="GO:0006083">
    <property type="term" value="P:acetate metabolic process"/>
    <property type="evidence" value="ECO:0007669"/>
    <property type="project" value="InterPro"/>
</dbReference>
<evidence type="ECO:0000313" key="6">
    <source>
        <dbReference type="Proteomes" id="UP000441717"/>
    </source>
</evidence>
<organism evidence="5 6">
    <name type="scientific">Desulfofundulus thermobenzoicus</name>
    <dbReference type="NCBI Taxonomy" id="29376"/>
    <lineage>
        <taxon>Bacteria</taxon>
        <taxon>Bacillati</taxon>
        <taxon>Bacillota</taxon>
        <taxon>Clostridia</taxon>
        <taxon>Eubacteriales</taxon>
        <taxon>Peptococcaceae</taxon>
        <taxon>Desulfofundulus</taxon>
    </lineage>
</organism>
<name>A0A6N7IVF7_9FIRM</name>
<dbReference type="SUPFAM" id="SSF100950">
    <property type="entry name" value="NagB/RpiA/CoA transferase-like"/>
    <property type="match status" value="2"/>
</dbReference>
<dbReference type="PANTHER" id="PTHR21432">
    <property type="entry name" value="ACETYL-COA HYDROLASE-RELATED"/>
    <property type="match status" value="1"/>
</dbReference>
<dbReference type="InterPro" id="IPR046433">
    <property type="entry name" value="ActCoA_hydro"/>
</dbReference>
<accession>A0A6N7IVF7</accession>
<dbReference type="Pfam" id="PF13336">
    <property type="entry name" value="AcetylCoA_hyd_C"/>
    <property type="match status" value="1"/>
</dbReference>
<dbReference type="InterPro" id="IPR037171">
    <property type="entry name" value="NagB/RpiA_transferase-like"/>
</dbReference>
<dbReference type="OrthoDB" id="9801795at2"/>
<dbReference type="InterPro" id="IPR026888">
    <property type="entry name" value="AcetylCoA_hyd_C"/>
</dbReference>
<dbReference type="Gene3D" id="3.40.1080.20">
    <property type="entry name" value="Acetyl-CoA hydrolase/transferase C-terminal domain"/>
    <property type="match status" value="1"/>
</dbReference>
<dbReference type="Gene3D" id="3.40.1080.10">
    <property type="entry name" value="Glutaconate Coenzyme A-transferase"/>
    <property type="match status" value="1"/>
</dbReference>
<comment type="caution">
    <text evidence="5">The sequence shown here is derived from an EMBL/GenBank/DDBJ whole genome shotgun (WGS) entry which is preliminary data.</text>
</comment>
<evidence type="ECO:0000259" key="4">
    <source>
        <dbReference type="Pfam" id="PF13336"/>
    </source>
</evidence>
<dbReference type="InterPro" id="IPR003702">
    <property type="entry name" value="ActCoA_hydro_N"/>
</dbReference>
<dbReference type="PANTHER" id="PTHR21432:SF20">
    <property type="entry name" value="ACETYL-COA HYDROLASE"/>
    <property type="match status" value="1"/>
</dbReference>
<feature type="domain" description="Acetyl-CoA hydrolase/transferase N-terminal" evidence="3">
    <location>
        <begin position="6"/>
        <end position="183"/>
    </location>
</feature>
<keyword evidence="6" id="KW-1185">Reference proteome</keyword>
<dbReference type="EMBL" id="WHYR01000049">
    <property type="protein sequence ID" value="MQL53427.1"/>
    <property type="molecule type" value="Genomic_DNA"/>
</dbReference>
<evidence type="ECO:0000259" key="3">
    <source>
        <dbReference type="Pfam" id="PF02550"/>
    </source>
</evidence>